<keyword evidence="9 17" id="KW-0675">Receptor</keyword>
<proteinExistence type="inferred from homology"/>
<dbReference type="InterPro" id="IPR037066">
    <property type="entry name" value="Plug_dom_sf"/>
</dbReference>
<evidence type="ECO:0000256" key="14">
    <source>
        <dbReference type="SAM" id="SignalP"/>
    </source>
</evidence>
<keyword evidence="8 11" id="KW-0472">Membrane</keyword>
<feature type="short sequence motif" description="TonB C-terminal box" evidence="12">
    <location>
        <begin position="659"/>
        <end position="676"/>
    </location>
</feature>
<dbReference type="SUPFAM" id="SSF56935">
    <property type="entry name" value="Porins"/>
    <property type="match status" value="1"/>
</dbReference>
<dbReference type="Gene3D" id="2.170.130.10">
    <property type="entry name" value="TonB-dependent receptor, plug domain"/>
    <property type="match status" value="1"/>
</dbReference>
<comment type="similarity">
    <text evidence="2">Belongs to the TonB-dependent receptor family. Hemoglobin/haptoglobin binding protein subfamily.</text>
</comment>
<dbReference type="InterPro" id="IPR000531">
    <property type="entry name" value="Beta-barrel_TonB"/>
</dbReference>
<evidence type="ECO:0000256" key="4">
    <source>
        <dbReference type="ARBA" id="ARBA00022452"/>
    </source>
</evidence>
<dbReference type="GO" id="GO:0015344">
    <property type="term" value="F:siderophore uptake transmembrane transporter activity"/>
    <property type="evidence" value="ECO:0007669"/>
    <property type="project" value="TreeGrafter"/>
</dbReference>
<evidence type="ECO:0000256" key="11">
    <source>
        <dbReference type="PROSITE-ProRule" id="PRU01360"/>
    </source>
</evidence>
<evidence type="ECO:0000259" key="15">
    <source>
        <dbReference type="Pfam" id="PF00593"/>
    </source>
</evidence>
<evidence type="ECO:0000256" key="10">
    <source>
        <dbReference type="ARBA" id="ARBA00023237"/>
    </source>
</evidence>
<evidence type="ECO:0000256" key="1">
    <source>
        <dbReference type="ARBA" id="ARBA00004571"/>
    </source>
</evidence>
<feature type="signal peptide" evidence="14">
    <location>
        <begin position="1"/>
        <end position="27"/>
    </location>
</feature>
<sequence>MSKMLRLNKTALAVSAVLLTCAFSAAAEPVLTVDTIVISGSRTAEDLLDVPSSITVVKPDNIIRQDNVADMLRDLGSVNLVSDGTPGVKHVSIRGENASRTLVMVDGQRIDDAKTKSGTPLLINPFFIDRIEVLKGPSSVLYGSDAMGGIVNVITKQASEEPFSAETGVSYIGSGNGFSEYLNLSGTVGKFSYLLGGFNTDMGDMYLSDRERLDNTSYYSKGGNAQLSYAFTDESILTFKSEYFDLNARTSTTDDGAYSQFRGHIPKWERIKHTLGWELNDINEYFAKLSVSAYYQENNKDFSSQVTSRGPFISVENEQDSFGGNLQLEFSLSEMFYLTTGYDGRVDELDAISSADISGRGGPVLSYTDNDYQQTSHALYALLETYLTERLTLSTGVRWNYVKTDPGESSMDYVRADGSFSNTHFVGSAGLVYRAFDNGAFRFNWSQGFRVPNIQELYLTTMTGELQLGNPNLEPETSDNFELGFRYEGNLLTTDFALFYTKADDYIDTQLSSFGGQGMPFVVYQYQNISEAESYGAEFSISYAFDYLTPYFDITLMEREYDTGSRSSKNTGTPKVKGRAGLKLQTSYLGVPYYVDGFVRFATASKNDNLDGTSYFDNTRYGGYAVFNLQAGCSFGEDEQYQLYVGVDNVFDKDYQTTELIKEPGRFFSAGFSARF</sequence>
<accession>A0A9D9DBS3</accession>
<feature type="domain" description="TonB-dependent receptor-like beta-barrel" evidence="15">
    <location>
        <begin position="215"/>
        <end position="650"/>
    </location>
</feature>
<reference evidence="17" key="1">
    <citation type="submission" date="2020-10" db="EMBL/GenBank/DDBJ databases">
        <authorList>
            <person name="Gilroy R."/>
        </authorList>
    </citation>
    <scope>NUCLEOTIDE SEQUENCE</scope>
    <source>
        <strain evidence="17">17213</strain>
    </source>
</reference>
<keyword evidence="3 11" id="KW-0813">Transport</keyword>
<dbReference type="Pfam" id="PF07715">
    <property type="entry name" value="Plug"/>
    <property type="match status" value="1"/>
</dbReference>
<dbReference type="EMBL" id="JADINH010000041">
    <property type="protein sequence ID" value="MBO8415216.1"/>
    <property type="molecule type" value="Genomic_DNA"/>
</dbReference>
<dbReference type="GO" id="GO:0044718">
    <property type="term" value="P:siderophore transmembrane transport"/>
    <property type="evidence" value="ECO:0007669"/>
    <property type="project" value="TreeGrafter"/>
</dbReference>
<dbReference type="GO" id="GO:0009279">
    <property type="term" value="C:cell outer membrane"/>
    <property type="evidence" value="ECO:0007669"/>
    <property type="project" value="UniProtKB-SubCell"/>
</dbReference>
<keyword evidence="6 14" id="KW-0732">Signal</keyword>
<keyword evidence="10 11" id="KW-0998">Cell outer membrane</keyword>
<dbReference type="InterPro" id="IPR012910">
    <property type="entry name" value="Plug_dom"/>
</dbReference>
<dbReference type="InterPro" id="IPR036942">
    <property type="entry name" value="Beta-barrel_TonB_sf"/>
</dbReference>
<keyword evidence="4 11" id="KW-1134">Transmembrane beta strand</keyword>
<evidence type="ECO:0000256" key="6">
    <source>
        <dbReference type="ARBA" id="ARBA00022729"/>
    </source>
</evidence>
<evidence type="ECO:0000259" key="16">
    <source>
        <dbReference type="Pfam" id="PF07715"/>
    </source>
</evidence>
<evidence type="ECO:0000256" key="12">
    <source>
        <dbReference type="PROSITE-ProRule" id="PRU10144"/>
    </source>
</evidence>
<evidence type="ECO:0000256" key="13">
    <source>
        <dbReference type="RuleBase" id="RU003357"/>
    </source>
</evidence>
<evidence type="ECO:0000256" key="7">
    <source>
        <dbReference type="ARBA" id="ARBA00023077"/>
    </source>
</evidence>
<dbReference type="PROSITE" id="PS52016">
    <property type="entry name" value="TONB_DEPENDENT_REC_3"/>
    <property type="match status" value="1"/>
</dbReference>
<evidence type="ECO:0000256" key="5">
    <source>
        <dbReference type="ARBA" id="ARBA00022692"/>
    </source>
</evidence>
<dbReference type="AlphaFoldDB" id="A0A9D9DBS3"/>
<evidence type="ECO:0000256" key="3">
    <source>
        <dbReference type="ARBA" id="ARBA00022448"/>
    </source>
</evidence>
<dbReference type="Proteomes" id="UP000823631">
    <property type="component" value="Unassembled WGS sequence"/>
</dbReference>
<evidence type="ECO:0000313" key="17">
    <source>
        <dbReference type="EMBL" id="MBO8415216.1"/>
    </source>
</evidence>
<gene>
    <name evidence="17" type="ORF">IAB19_02410</name>
</gene>
<keyword evidence="7 13" id="KW-0798">TonB box</keyword>
<evidence type="ECO:0000256" key="9">
    <source>
        <dbReference type="ARBA" id="ARBA00023170"/>
    </source>
</evidence>
<dbReference type="PANTHER" id="PTHR30069:SF29">
    <property type="entry name" value="HEMOGLOBIN AND HEMOGLOBIN-HAPTOGLOBIN-BINDING PROTEIN 1-RELATED"/>
    <property type="match status" value="1"/>
</dbReference>
<feature type="chain" id="PRO_5039703335" evidence="14">
    <location>
        <begin position="28"/>
        <end position="676"/>
    </location>
</feature>
<keyword evidence="5 11" id="KW-0812">Transmembrane</keyword>
<dbReference type="InterPro" id="IPR039426">
    <property type="entry name" value="TonB-dep_rcpt-like"/>
</dbReference>
<protein>
    <submittedName>
        <fullName evidence="17">TonB-dependent receptor</fullName>
    </submittedName>
</protein>
<evidence type="ECO:0000256" key="2">
    <source>
        <dbReference type="ARBA" id="ARBA00008143"/>
    </source>
</evidence>
<comment type="subcellular location">
    <subcellularLocation>
        <location evidence="1 11">Cell outer membrane</location>
        <topology evidence="1 11">Multi-pass membrane protein</topology>
    </subcellularLocation>
</comment>
<dbReference type="Gene3D" id="2.40.170.20">
    <property type="entry name" value="TonB-dependent receptor, beta-barrel domain"/>
    <property type="match status" value="1"/>
</dbReference>
<reference evidence="17" key="2">
    <citation type="journal article" date="2021" name="PeerJ">
        <title>Extensive microbial diversity within the chicken gut microbiome revealed by metagenomics and culture.</title>
        <authorList>
            <person name="Gilroy R."/>
            <person name="Ravi A."/>
            <person name="Getino M."/>
            <person name="Pursley I."/>
            <person name="Horton D.L."/>
            <person name="Alikhan N.F."/>
            <person name="Baker D."/>
            <person name="Gharbi K."/>
            <person name="Hall N."/>
            <person name="Watson M."/>
            <person name="Adriaenssens E.M."/>
            <person name="Foster-Nyarko E."/>
            <person name="Jarju S."/>
            <person name="Secka A."/>
            <person name="Antonio M."/>
            <person name="Oren A."/>
            <person name="Chaudhuri R.R."/>
            <person name="La Ragione R."/>
            <person name="Hildebrand F."/>
            <person name="Pallen M.J."/>
        </authorList>
    </citation>
    <scope>NUCLEOTIDE SEQUENCE</scope>
    <source>
        <strain evidence="17">17213</strain>
    </source>
</reference>
<evidence type="ECO:0000313" key="18">
    <source>
        <dbReference type="Proteomes" id="UP000823631"/>
    </source>
</evidence>
<dbReference type="PROSITE" id="PS01156">
    <property type="entry name" value="TONB_DEPENDENT_REC_2"/>
    <property type="match status" value="1"/>
</dbReference>
<dbReference type="CDD" id="cd01347">
    <property type="entry name" value="ligand_gated_channel"/>
    <property type="match status" value="1"/>
</dbReference>
<comment type="caution">
    <text evidence="17">The sequence shown here is derived from an EMBL/GenBank/DDBJ whole genome shotgun (WGS) entry which is preliminary data.</text>
</comment>
<dbReference type="PANTHER" id="PTHR30069">
    <property type="entry name" value="TONB-DEPENDENT OUTER MEMBRANE RECEPTOR"/>
    <property type="match status" value="1"/>
</dbReference>
<organism evidence="17 18">
    <name type="scientific">Candidatus Avisuccinivibrio stercorigallinarum</name>
    <dbReference type="NCBI Taxonomy" id="2840704"/>
    <lineage>
        <taxon>Bacteria</taxon>
        <taxon>Pseudomonadati</taxon>
        <taxon>Pseudomonadota</taxon>
        <taxon>Gammaproteobacteria</taxon>
        <taxon>Aeromonadales</taxon>
        <taxon>Succinivibrionaceae</taxon>
        <taxon>Succinivibrionaceae incertae sedis</taxon>
        <taxon>Candidatus Avisuccinivibrio</taxon>
    </lineage>
</organism>
<feature type="domain" description="TonB-dependent receptor plug" evidence="16">
    <location>
        <begin position="47"/>
        <end position="150"/>
    </location>
</feature>
<evidence type="ECO:0000256" key="8">
    <source>
        <dbReference type="ARBA" id="ARBA00023136"/>
    </source>
</evidence>
<dbReference type="InterPro" id="IPR010917">
    <property type="entry name" value="TonB_rcpt_CS"/>
</dbReference>
<dbReference type="Pfam" id="PF00593">
    <property type="entry name" value="TonB_dep_Rec_b-barrel"/>
    <property type="match status" value="1"/>
</dbReference>
<name>A0A9D9DBS3_9GAMM</name>